<keyword evidence="10" id="KW-1185">Reference proteome</keyword>
<proteinExistence type="inferred from homology"/>
<evidence type="ECO:0000256" key="1">
    <source>
        <dbReference type="ARBA" id="ARBA00006249"/>
    </source>
</evidence>
<evidence type="ECO:0000313" key="9">
    <source>
        <dbReference type="EMBL" id="NYE82432.1"/>
    </source>
</evidence>
<dbReference type="InterPro" id="IPR029058">
    <property type="entry name" value="AB_hydrolase_fold"/>
</dbReference>
<evidence type="ECO:0000256" key="8">
    <source>
        <dbReference type="SAM" id="SignalP"/>
    </source>
</evidence>
<feature type="chain" id="PRO_5030732463" evidence="8">
    <location>
        <begin position="25"/>
        <end position="585"/>
    </location>
</feature>
<keyword evidence="3" id="KW-0479">Metal-binding</keyword>
<evidence type="ECO:0000256" key="4">
    <source>
        <dbReference type="ARBA" id="ARBA00022729"/>
    </source>
</evidence>
<evidence type="ECO:0000256" key="7">
    <source>
        <dbReference type="ARBA" id="ARBA00023157"/>
    </source>
</evidence>
<reference evidence="9 10" key="1">
    <citation type="submission" date="2020-07" db="EMBL/GenBank/DDBJ databases">
        <title>Genomic Encyclopedia of Type Strains, Phase IV (KMG-V): Genome sequencing to study the core and pangenomes of soil and plant-associated prokaryotes.</title>
        <authorList>
            <person name="Whitman W."/>
        </authorList>
    </citation>
    <scope>NUCLEOTIDE SEQUENCE [LARGE SCALE GENOMIC DNA]</scope>
    <source>
        <strain evidence="9 10">SAS40</strain>
    </source>
</reference>
<dbReference type="Proteomes" id="UP000542125">
    <property type="component" value="Unassembled WGS sequence"/>
</dbReference>
<dbReference type="InterPro" id="IPR011118">
    <property type="entry name" value="Tannase/feruloyl_esterase"/>
</dbReference>
<dbReference type="EC" id="3.1.1.73" evidence="9"/>
<evidence type="ECO:0000256" key="5">
    <source>
        <dbReference type="ARBA" id="ARBA00022801"/>
    </source>
</evidence>
<dbReference type="SUPFAM" id="SSF53474">
    <property type="entry name" value="alpha/beta-Hydrolases"/>
    <property type="match status" value="1"/>
</dbReference>
<keyword evidence="6" id="KW-0106">Calcium</keyword>
<evidence type="ECO:0000256" key="2">
    <source>
        <dbReference type="ARBA" id="ARBA00022487"/>
    </source>
</evidence>
<dbReference type="RefSeq" id="WP_179585321.1">
    <property type="nucleotide sequence ID" value="NZ_JACBYR010000001.1"/>
</dbReference>
<dbReference type="PANTHER" id="PTHR33938">
    <property type="entry name" value="FERULOYL ESTERASE B-RELATED"/>
    <property type="match status" value="1"/>
</dbReference>
<evidence type="ECO:0000313" key="10">
    <source>
        <dbReference type="Proteomes" id="UP000542125"/>
    </source>
</evidence>
<dbReference type="Pfam" id="PF07519">
    <property type="entry name" value="Tannase"/>
    <property type="match status" value="1"/>
</dbReference>
<accession>A0A7Y9ISX3</accession>
<dbReference type="SMR" id="A0A7Y9ISX3"/>
<dbReference type="EMBL" id="JACBYR010000001">
    <property type="protein sequence ID" value="NYE82432.1"/>
    <property type="molecule type" value="Genomic_DNA"/>
</dbReference>
<name>A0A7Y9ISX3_9BURK</name>
<comment type="caution">
    <text evidence="9">The sequence shown here is derived from an EMBL/GenBank/DDBJ whole genome shotgun (WGS) entry which is preliminary data.</text>
</comment>
<dbReference type="PANTHER" id="PTHR33938:SF15">
    <property type="entry name" value="FERULOYL ESTERASE B-RELATED"/>
    <property type="match status" value="1"/>
</dbReference>
<dbReference type="GO" id="GO:0046872">
    <property type="term" value="F:metal ion binding"/>
    <property type="evidence" value="ECO:0007669"/>
    <property type="project" value="UniProtKB-KW"/>
</dbReference>
<comment type="similarity">
    <text evidence="1">Belongs to the tannase family.</text>
</comment>
<protein>
    <submittedName>
        <fullName evidence="9">Feruloyl esterase</fullName>
        <ecNumber evidence="9">3.1.1.73</ecNumber>
    </submittedName>
</protein>
<keyword evidence="4 8" id="KW-0732">Signal</keyword>
<evidence type="ECO:0000256" key="3">
    <source>
        <dbReference type="ARBA" id="ARBA00022723"/>
    </source>
</evidence>
<dbReference type="AlphaFoldDB" id="A0A7Y9ISX3"/>
<dbReference type="GO" id="GO:0030600">
    <property type="term" value="F:feruloyl esterase activity"/>
    <property type="evidence" value="ECO:0007669"/>
    <property type="project" value="UniProtKB-EC"/>
</dbReference>
<organism evidence="9 10">
    <name type="scientific">Pigmentiphaga litoralis</name>
    <dbReference type="NCBI Taxonomy" id="516702"/>
    <lineage>
        <taxon>Bacteria</taxon>
        <taxon>Pseudomonadati</taxon>
        <taxon>Pseudomonadota</taxon>
        <taxon>Betaproteobacteria</taxon>
        <taxon>Burkholderiales</taxon>
        <taxon>Alcaligenaceae</taxon>
        <taxon>Pigmentiphaga</taxon>
    </lineage>
</organism>
<keyword evidence="5 9" id="KW-0378">Hydrolase</keyword>
<feature type="signal peptide" evidence="8">
    <location>
        <begin position="1"/>
        <end position="24"/>
    </location>
</feature>
<keyword evidence="7" id="KW-1015">Disulfide bond</keyword>
<sequence>MPSHDIARKGLSLSVVLAASLAVAACGGDDDPAPPGAGQGPGASVPTAASCAALATATGFPNTSTRITAATFTPATATVAEHCLVNGTINERTGVDGQSYAIKFRVRLPTTWSGRLYMGGGGGINGTVVDPVNTTAQDGKTLLSLGYVTLGTDSGHDNAVNTVAAAGGTAAFGLDPQARIDFGFNSLDETARVGKALVSKYFGKGPDKSYFMGCSEGGREAMILSQRFPTYFDGIVAGDPGYHLPLASVDGINVSQTFAALARSQNLFDTTGAPAINKTFTDPDLMLVRNGVLAACDGLDGLKDGIVDNMPACTNALVKPEMDKLQCTGAKTDSCLLPAQLTALNKALAGARNSQGQVLYNTWPWDAGISGQSGTTFNQGWRSWWLGSYASAVNNSTKLVFAVSNPLLFTTPPVAVPTSGVVNYALNYNFDVDAPKVYARSGIFSQSAAQYMFAESTALSPFSERGGKLILYHGGSDTSFSVQDTIDYYNALGASNRDVSSFARLFVVPGMNHCSGGPSTDSFDALTPLVNWVEKGSAPDSIVAAASNPGYFNVASRTRPLCPYPKQTRYKGTGDINDAANFTCQ</sequence>
<keyword evidence="2" id="KW-0719">Serine esterase</keyword>
<evidence type="ECO:0000256" key="6">
    <source>
        <dbReference type="ARBA" id="ARBA00022837"/>
    </source>
</evidence>
<gene>
    <name evidence="9" type="ORF">FHW18_001703</name>
</gene>